<proteinExistence type="predicted"/>
<comment type="cofactor">
    <cofactor evidence="1">
        <name>pyruvate</name>
        <dbReference type="ChEBI" id="CHEBI:15361"/>
    </cofactor>
</comment>
<dbReference type="PANTHER" id="PTHR33866">
    <property type="entry name" value="S-ADENOSYLMETHIONINE DECARBOXYLASE PROENZYME"/>
    <property type="match status" value="1"/>
</dbReference>
<dbReference type="InterPro" id="IPR003826">
    <property type="entry name" value="AdoMetDC_fam_prok"/>
</dbReference>
<evidence type="ECO:0000313" key="11">
    <source>
        <dbReference type="EMBL" id="RRS04596.1"/>
    </source>
</evidence>
<keyword evidence="6" id="KW-0620">Polyamine biosynthesis</keyword>
<dbReference type="Proteomes" id="UP000269265">
    <property type="component" value="Unassembled WGS sequence"/>
</dbReference>
<dbReference type="InterPro" id="IPR017716">
    <property type="entry name" value="S-AdoMet_deCOase_pro-enz"/>
</dbReference>
<dbReference type="Gene3D" id="3.30.360.110">
    <property type="entry name" value="S-adenosylmethionine decarboxylase domain"/>
    <property type="match status" value="1"/>
</dbReference>
<dbReference type="GO" id="GO:0004014">
    <property type="term" value="F:adenosylmethionine decarboxylase activity"/>
    <property type="evidence" value="ECO:0007669"/>
    <property type="project" value="UniProtKB-EC"/>
</dbReference>
<evidence type="ECO:0000256" key="9">
    <source>
        <dbReference type="ARBA" id="ARBA00023270"/>
    </source>
</evidence>
<evidence type="ECO:0000256" key="4">
    <source>
        <dbReference type="ARBA" id="ARBA00022813"/>
    </source>
</evidence>
<dbReference type="InterPro" id="IPR042286">
    <property type="entry name" value="AdoMetDC_C"/>
</dbReference>
<dbReference type="PANTHER" id="PTHR33866:SF2">
    <property type="entry name" value="S-ADENOSYLMETHIONINE DECARBOXYLASE PROENZYME"/>
    <property type="match status" value="1"/>
</dbReference>
<name>A0A3R8U4N6_9BURK</name>
<dbReference type="AlphaFoldDB" id="A0A3R8U4N6"/>
<keyword evidence="2" id="KW-0949">S-adenosyl-L-methionine</keyword>
<keyword evidence="8 11" id="KW-0456">Lyase</keyword>
<dbReference type="Gene3D" id="3.30.160.750">
    <property type="match status" value="1"/>
</dbReference>
<dbReference type="RefSeq" id="WP_125242970.1">
    <property type="nucleotide sequence ID" value="NZ_RSED01000006.1"/>
</dbReference>
<dbReference type="SUPFAM" id="SSF56276">
    <property type="entry name" value="S-adenosylmethionine decarboxylase"/>
    <property type="match status" value="1"/>
</dbReference>
<dbReference type="InterPro" id="IPR016067">
    <property type="entry name" value="S-AdoMet_deCO2ase_core"/>
</dbReference>
<dbReference type="InterPro" id="IPR042284">
    <property type="entry name" value="AdoMetDC_N"/>
</dbReference>
<evidence type="ECO:0000313" key="12">
    <source>
        <dbReference type="Proteomes" id="UP000269265"/>
    </source>
</evidence>
<keyword evidence="12" id="KW-1185">Reference proteome</keyword>
<dbReference type="OrthoDB" id="9793120at2"/>
<evidence type="ECO:0000256" key="1">
    <source>
        <dbReference type="ARBA" id="ARBA00001928"/>
    </source>
</evidence>
<evidence type="ECO:0000256" key="8">
    <source>
        <dbReference type="ARBA" id="ARBA00023239"/>
    </source>
</evidence>
<sequence>MLHPAPSDQPPASDAQAGGIAGLHITADLSGCSPDNPWMTQWGTLRAACLEEVRQAGLSAVGELFHAFSPAKPGQLAGITGMVLLAESHLAVHTWPESGHVTLDVFVCNALSDHREQARALVDALVRGFQPLTVNRQAVERGLPQASR</sequence>
<dbReference type="GO" id="GO:0005829">
    <property type="term" value="C:cytosol"/>
    <property type="evidence" value="ECO:0007669"/>
    <property type="project" value="TreeGrafter"/>
</dbReference>
<dbReference type="Pfam" id="PF02675">
    <property type="entry name" value="AdoMet_dc"/>
    <property type="match status" value="1"/>
</dbReference>
<evidence type="ECO:0000256" key="3">
    <source>
        <dbReference type="ARBA" id="ARBA00022793"/>
    </source>
</evidence>
<dbReference type="EC" id="4.1.1.50" evidence="11"/>
<evidence type="ECO:0000256" key="5">
    <source>
        <dbReference type="ARBA" id="ARBA00023066"/>
    </source>
</evidence>
<gene>
    <name evidence="11" type="primary">speD</name>
    <name evidence="11" type="ORF">EIP75_09225</name>
</gene>
<keyword evidence="3" id="KW-0210">Decarboxylase</keyword>
<dbReference type="GO" id="GO:0008295">
    <property type="term" value="P:spermidine biosynthetic process"/>
    <property type="evidence" value="ECO:0007669"/>
    <property type="project" value="UniProtKB-KW"/>
</dbReference>
<dbReference type="EMBL" id="RSED01000006">
    <property type="protein sequence ID" value="RRS04596.1"/>
    <property type="molecule type" value="Genomic_DNA"/>
</dbReference>
<organism evidence="11 12">
    <name type="scientific">Aquabacterium soli</name>
    <dbReference type="NCBI Taxonomy" id="2493092"/>
    <lineage>
        <taxon>Bacteria</taxon>
        <taxon>Pseudomonadati</taxon>
        <taxon>Pseudomonadota</taxon>
        <taxon>Betaproteobacteria</taxon>
        <taxon>Burkholderiales</taxon>
        <taxon>Aquabacterium</taxon>
    </lineage>
</organism>
<keyword evidence="4" id="KW-0068">Autocatalytic cleavage</keyword>
<evidence type="ECO:0000256" key="10">
    <source>
        <dbReference type="ARBA" id="ARBA00023317"/>
    </source>
</evidence>
<evidence type="ECO:0000256" key="6">
    <source>
        <dbReference type="ARBA" id="ARBA00023115"/>
    </source>
</evidence>
<keyword evidence="9" id="KW-0704">Schiff base</keyword>
<evidence type="ECO:0000256" key="2">
    <source>
        <dbReference type="ARBA" id="ARBA00022691"/>
    </source>
</evidence>
<protein>
    <submittedName>
        <fullName evidence="11">Adenosylmethionine decarboxylase</fullName>
        <ecNumber evidence="11">4.1.1.50</ecNumber>
    </submittedName>
</protein>
<comment type="caution">
    <text evidence="11">The sequence shown here is derived from an EMBL/GenBank/DDBJ whole genome shotgun (WGS) entry which is preliminary data.</text>
</comment>
<keyword evidence="10" id="KW-0670">Pyruvate</keyword>
<dbReference type="NCBIfam" id="TIGR03330">
    <property type="entry name" value="SAM_DCase_Bsu"/>
    <property type="match status" value="1"/>
</dbReference>
<keyword evidence="5" id="KW-0745">Spermidine biosynthesis</keyword>
<accession>A0A3R8U4N6</accession>
<evidence type="ECO:0000256" key="7">
    <source>
        <dbReference type="ARBA" id="ARBA00023145"/>
    </source>
</evidence>
<reference evidence="11 12" key="1">
    <citation type="submission" date="2018-12" db="EMBL/GenBank/DDBJ databases">
        <title>The whole draft genome of Aquabacterium sp. SJQ9.</title>
        <authorList>
            <person name="Sun L."/>
            <person name="Gao X."/>
            <person name="Chen W."/>
            <person name="Huang K."/>
        </authorList>
    </citation>
    <scope>NUCLEOTIDE SEQUENCE [LARGE SCALE GENOMIC DNA]</scope>
    <source>
        <strain evidence="11 12">SJQ9</strain>
    </source>
</reference>
<keyword evidence="7" id="KW-0865">Zymogen</keyword>